<protein>
    <recommendedName>
        <fullName evidence="3">DUF4054 domain-containing protein</fullName>
    </recommendedName>
</protein>
<evidence type="ECO:0008006" key="3">
    <source>
        <dbReference type="Google" id="ProtNLM"/>
    </source>
</evidence>
<evidence type="ECO:0000313" key="2">
    <source>
        <dbReference type="Proteomes" id="UP000351155"/>
    </source>
</evidence>
<proteinExistence type="predicted"/>
<gene>
    <name evidence="1" type="ORF">NCTC12126_02360</name>
</gene>
<organism evidence="1 2">
    <name type="scientific">Enterobacter cancerogenus</name>
    <dbReference type="NCBI Taxonomy" id="69218"/>
    <lineage>
        <taxon>Bacteria</taxon>
        <taxon>Pseudomonadati</taxon>
        <taxon>Pseudomonadota</taxon>
        <taxon>Gammaproteobacteria</taxon>
        <taxon>Enterobacterales</taxon>
        <taxon>Enterobacteriaceae</taxon>
        <taxon>Enterobacter</taxon>
        <taxon>Enterobacter cloacae complex</taxon>
    </lineage>
</organism>
<accession>A0A484XPK3</accession>
<dbReference type="EMBL" id="CAADIW010000021">
    <property type="protein sequence ID" value="VFS25918.1"/>
    <property type="molecule type" value="Genomic_DNA"/>
</dbReference>
<dbReference type="AlphaFoldDB" id="A0A484XPK3"/>
<sequence>MTTVKEWLAILLPGYTVEEGAISALSSLCASVYDLQAAVDDGYEENYLLALYIAANQVYAIEGYSGSIRPVVSKREGKVSQSYGTGKGGSVKSGWEGTTFGEQFLGIISASRGGAILLGSAS</sequence>
<name>A0A484XPK3_9ENTR</name>
<evidence type="ECO:0000313" key="1">
    <source>
        <dbReference type="EMBL" id="VFS25918.1"/>
    </source>
</evidence>
<dbReference type="Proteomes" id="UP000351155">
    <property type="component" value="Unassembled WGS sequence"/>
</dbReference>
<reference evidence="1 2" key="1">
    <citation type="submission" date="2019-03" db="EMBL/GenBank/DDBJ databases">
        <authorList>
            <consortium name="Pathogen Informatics"/>
        </authorList>
    </citation>
    <scope>NUCLEOTIDE SEQUENCE [LARGE SCALE GENOMIC DNA]</scope>
    <source>
        <strain evidence="1 2">NCTC12126</strain>
    </source>
</reference>